<keyword evidence="1 2" id="KW-0690">Ribosome biogenesis</keyword>
<gene>
    <name evidence="2 3" type="primary">rbfA</name>
    <name evidence="3" type="ORF">IAC73_02320</name>
</gene>
<comment type="subcellular location">
    <subcellularLocation>
        <location evidence="2">Cytoplasm</location>
    </subcellularLocation>
</comment>
<dbReference type="PANTHER" id="PTHR33515:SF1">
    <property type="entry name" value="RIBOSOME-BINDING FACTOR A, CHLOROPLASTIC-RELATED"/>
    <property type="match status" value="1"/>
</dbReference>
<dbReference type="GO" id="GO:0005829">
    <property type="term" value="C:cytosol"/>
    <property type="evidence" value="ECO:0007669"/>
    <property type="project" value="TreeGrafter"/>
</dbReference>
<proteinExistence type="inferred from homology"/>
<reference evidence="3" key="2">
    <citation type="journal article" date="2021" name="PeerJ">
        <title>Extensive microbial diversity within the chicken gut microbiome revealed by metagenomics and culture.</title>
        <authorList>
            <person name="Gilroy R."/>
            <person name="Ravi A."/>
            <person name="Getino M."/>
            <person name="Pursley I."/>
            <person name="Horton D.L."/>
            <person name="Alikhan N.F."/>
            <person name="Baker D."/>
            <person name="Gharbi K."/>
            <person name="Hall N."/>
            <person name="Watson M."/>
            <person name="Adriaenssens E.M."/>
            <person name="Foster-Nyarko E."/>
            <person name="Jarju S."/>
            <person name="Secka A."/>
            <person name="Antonio M."/>
            <person name="Oren A."/>
            <person name="Chaudhuri R.R."/>
            <person name="La Ragione R."/>
            <person name="Hildebrand F."/>
            <person name="Pallen M.J."/>
        </authorList>
    </citation>
    <scope>NUCLEOTIDE SEQUENCE</scope>
    <source>
        <strain evidence="3">10406</strain>
    </source>
</reference>
<dbReference type="EMBL" id="DVOE01000033">
    <property type="protein sequence ID" value="HIU98662.1"/>
    <property type="molecule type" value="Genomic_DNA"/>
</dbReference>
<evidence type="ECO:0000256" key="2">
    <source>
        <dbReference type="HAMAP-Rule" id="MF_00003"/>
    </source>
</evidence>
<sequence length="123" mass="13948">MKIKFERINSELRKQISLVIGSEMKDPRVSERIVGVTKVSVTPDLRFAKVYLSVFGEDREEIFSVIKSSAGFIRARLRERVDMRLVPELHFVLDNTEQRAAGIEKILAGLDIPKEDDGSDDGE</sequence>
<dbReference type="AlphaFoldDB" id="A0A9D1N8V4"/>
<comment type="caution">
    <text evidence="3">The sequence shown here is derived from an EMBL/GenBank/DDBJ whole genome shotgun (WGS) entry which is preliminary data.</text>
</comment>
<comment type="similarity">
    <text evidence="2">Belongs to the RbfA family.</text>
</comment>
<evidence type="ECO:0000256" key="1">
    <source>
        <dbReference type="ARBA" id="ARBA00022517"/>
    </source>
</evidence>
<dbReference type="Proteomes" id="UP000886857">
    <property type="component" value="Unassembled WGS sequence"/>
</dbReference>
<reference evidence="3" key="1">
    <citation type="submission" date="2020-10" db="EMBL/GenBank/DDBJ databases">
        <authorList>
            <person name="Gilroy R."/>
        </authorList>
    </citation>
    <scope>NUCLEOTIDE SEQUENCE</scope>
    <source>
        <strain evidence="3">10406</strain>
    </source>
</reference>
<comment type="subunit">
    <text evidence="2">Monomer. Binds 30S ribosomal subunits, but not 50S ribosomal subunits or 70S ribosomes.</text>
</comment>
<dbReference type="Pfam" id="PF02033">
    <property type="entry name" value="RBFA"/>
    <property type="match status" value="1"/>
</dbReference>
<dbReference type="SUPFAM" id="SSF89919">
    <property type="entry name" value="Ribosome-binding factor A, RbfA"/>
    <property type="match status" value="1"/>
</dbReference>
<dbReference type="HAMAP" id="MF_00003">
    <property type="entry name" value="RbfA"/>
    <property type="match status" value="1"/>
</dbReference>
<dbReference type="GO" id="GO:0043024">
    <property type="term" value="F:ribosomal small subunit binding"/>
    <property type="evidence" value="ECO:0007669"/>
    <property type="project" value="TreeGrafter"/>
</dbReference>
<dbReference type="PROSITE" id="PS01319">
    <property type="entry name" value="RBFA"/>
    <property type="match status" value="1"/>
</dbReference>
<dbReference type="InterPro" id="IPR015946">
    <property type="entry name" value="KH_dom-like_a/b"/>
</dbReference>
<dbReference type="InterPro" id="IPR020053">
    <property type="entry name" value="Ribosome-bd_factorA_CS"/>
</dbReference>
<accession>A0A9D1N8V4</accession>
<name>A0A9D1N8V4_9FIRM</name>
<comment type="function">
    <text evidence="2">One of several proteins that assist in the late maturation steps of the functional core of the 30S ribosomal subunit. Associates with free 30S ribosomal subunits (but not with 30S subunits that are part of 70S ribosomes or polysomes). Required for efficient processing of 16S rRNA. May interact with the 5'-terminal helix region of 16S rRNA.</text>
</comment>
<evidence type="ECO:0000313" key="3">
    <source>
        <dbReference type="EMBL" id="HIU98662.1"/>
    </source>
</evidence>
<evidence type="ECO:0000313" key="4">
    <source>
        <dbReference type="Proteomes" id="UP000886857"/>
    </source>
</evidence>
<organism evidence="3 4">
    <name type="scientific">Candidatus Limadaptatus stercoripullorum</name>
    <dbReference type="NCBI Taxonomy" id="2840846"/>
    <lineage>
        <taxon>Bacteria</taxon>
        <taxon>Bacillati</taxon>
        <taxon>Bacillota</taxon>
        <taxon>Clostridia</taxon>
        <taxon>Eubacteriales</taxon>
        <taxon>Candidatus Limadaptatus</taxon>
    </lineage>
</organism>
<dbReference type="NCBIfam" id="TIGR00082">
    <property type="entry name" value="rbfA"/>
    <property type="match status" value="1"/>
</dbReference>
<dbReference type="GO" id="GO:0030490">
    <property type="term" value="P:maturation of SSU-rRNA"/>
    <property type="evidence" value="ECO:0007669"/>
    <property type="project" value="UniProtKB-UniRule"/>
</dbReference>
<keyword evidence="2" id="KW-0963">Cytoplasm</keyword>
<dbReference type="PANTHER" id="PTHR33515">
    <property type="entry name" value="RIBOSOME-BINDING FACTOR A, CHLOROPLASTIC-RELATED"/>
    <property type="match status" value="1"/>
</dbReference>
<dbReference type="InterPro" id="IPR023799">
    <property type="entry name" value="RbfA_dom_sf"/>
</dbReference>
<dbReference type="InterPro" id="IPR000238">
    <property type="entry name" value="RbfA"/>
</dbReference>
<protein>
    <recommendedName>
        <fullName evidence="2">Ribosome-binding factor A</fullName>
    </recommendedName>
</protein>
<dbReference type="Gene3D" id="3.30.300.20">
    <property type="match status" value="1"/>
</dbReference>